<evidence type="ECO:0000313" key="10">
    <source>
        <dbReference type="Proteomes" id="UP000436088"/>
    </source>
</evidence>
<evidence type="ECO:0000256" key="7">
    <source>
        <dbReference type="SAM" id="MobiDB-lite"/>
    </source>
</evidence>
<dbReference type="GO" id="GO:0009251">
    <property type="term" value="P:glucan catabolic process"/>
    <property type="evidence" value="ECO:0007669"/>
    <property type="project" value="TreeGrafter"/>
</dbReference>
<dbReference type="EC" id="3.2.1.21" evidence="3"/>
<dbReference type="SUPFAM" id="SSF52279">
    <property type="entry name" value="Beta-D-glucan exohydrolase, C-terminal domain"/>
    <property type="match status" value="1"/>
</dbReference>
<keyword evidence="4" id="KW-0732">Signal</keyword>
<dbReference type="PANTHER" id="PTHR30620:SF16">
    <property type="entry name" value="LYSOSOMAL BETA GLUCOSIDASE"/>
    <property type="match status" value="1"/>
</dbReference>
<protein>
    <recommendedName>
        <fullName evidence="3">beta-glucosidase</fullName>
        <ecNumber evidence="3">3.2.1.21</ecNumber>
    </recommendedName>
</protein>
<feature type="region of interest" description="Disordered" evidence="7">
    <location>
        <begin position="550"/>
        <end position="599"/>
    </location>
</feature>
<dbReference type="InterPro" id="IPR017853">
    <property type="entry name" value="GH"/>
</dbReference>
<dbReference type="Proteomes" id="UP000436088">
    <property type="component" value="Unassembled WGS sequence"/>
</dbReference>
<keyword evidence="5" id="KW-0378">Hydrolase</keyword>
<dbReference type="InterPro" id="IPR051915">
    <property type="entry name" value="Cellulose_Degrad_GH3"/>
</dbReference>
<comment type="similarity">
    <text evidence="2">Belongs to the glycosyl hydrolase 3 family.</text>
</comment>
<keyword evidence="10" id="KW-1185">Reference proteome</keyword>
<proteinExistence type="inferred from homology"/>
<dbReference type="GO" id="GO:0008422">
    <property type="term" value="F:beta-glucosidase activity"/>
    <property type="evidence" value="ECO:0007669"/>
    <property type="project" value="UniProtKB-EC"/>
</dbReference>
<comment type="caution">
    <text evidence="9">The sequence shown here is derived from an EMBL/GenBank/DDBJ whole genome shotgun (WGS) entry which is preliminary data.</text>
</comment>
<dbReference type="Gene3D" id="3.40.50.1700">
    <property type="entry name" value="Glycoside hydrolase family 3 C-terminal domain"/>
    <property type="match status" value="1"/>
</dbReference>
<dbReference type="GO" id="GO:0016301">
    <property type="term" value="F:kinase activity"/>
    <property type="evidence" value="ECO:0007669"/>
    <property type="project" value="UniProtKB-KW"/>
</dbReference>
<dbReference type="Pfam" id="PF07727">
    <property type="entry name" value="RVT_2"/>
    <property type="match status" value="1"/>
</dbReference>
<accession>A0A6A2X329</accession>
<dbReference type="Gene3D" id="3.20.20.300">
    <property type="entry name" value="Glycoside hydrolase, family 3, N-terminal domain"/>
    <property type="match status" value="1"/>
</dbReference>
<organism evidence="9 10">
    <name type="scientific">Hibiscus syriacus</name>
    <name type="common">Rose of Sharon</name>
    <dbReference type="NCBI Taxonomy" id="106335"/>
    <lineage>
        <taxon>Eukaryota</taxon>
        <taxon>Viridiplantae</taxon>
        <taxon>Streptophyta</taxon>
        <taxon>Embryophyta</taxon>
        <taxon>Tracheophyta</taxon>
        <taxon>Spermatophyta</taxon>
        <taxon>Magnoliopsida</taxon>
        <taxon>eudicotyledons</taxon>
        <taxon>Gunneridae</taxon>
        <taxon>Pentapetalae</taxon>
        <taxon>rosids</taxon>
        <taxon>malvids</taxon>
        <taxon>Malvales</taxon>
        <taxon>Malvaceae</taxon>
        <taxon>Malvoideae</taxon>
        <taxon>Hibiscus</taxon>
    </lineage>
</organism>
<evidence type="ECO:0000256" key="4">
    <source>
        <dbReference type="ARBA" id="ARBA00022729"/>
    </source>
</evidence>
<name>A0A6A2X329_HIBSY</name>
<feature type="compositionally biased region" description="Polar residues" evidence="7">
    <location>
        <begin position="566"/>
        <end position="576"/>
    </location>
</feature>
<evidence type="ECO:0000259" key="8">
    <source>
        <dbReference type="Pfam" id="PF07727"/>
    </source>
</evidence>
<evidence type="ECO:0000256" key="1">
    <source>
        <dbReference type="ARBA" id="ARBA00000448"/>
    </source>
</evidence>
<evidence type="ECO:0000256" key="6">
    <source>
        <dbReference type="ARBA" id="ARBA00023295"/>
    </source>
</evidence>
<sequence>MTPIERIVTTHRSVPAPQATPQTWINMVSSLQKEALLTRDSNDVCRDPRWGRCYERYCEDLKIFQLMTEIIPGLQGKLLANSRNCVPFVAGNYSQLSSCILVKGHIVLLLYKAWCAFTTHTVMDQSISSTATSMEFLSRNNKVFTNKRVNVVLDKTNFLLWKQQVLLTVRSHCLERMLHGTMLPPLETMVGEDGITTVNEEHEEFLAQDSALASWLLSMVSPHLLSQFIGAETFAQVWNKVLQFFVNRSTTVVMSLHYKLQSLKKGGDSMRTYLTRVKDVTDALDSCGSPVQTSEHVASILRSLLREYQPFIIVISVMRNNLSLDNICMMLVNAETQFEGFDYQPDSLPVSANLAQGKKDPVAEIELDPEFNANYVERLVTFIHRDNNMSDVKGQAHVMSVGQDQWVIESGATHHVTSNESSITPHSNLNNPSKLMLDRDNSVFLEFHAKTCYVRDEASKTIFLQGEECNGLYTFTASGIRCKDNMVETQTAIPSSITSEVWHRRLGHPAYDTLVKICVYRIKDHSCNKSSSLDPRCVRNSDNNLVATSTEKMSQPLKLVTGVTRLKSSQRGNNRLPSGASSSNSMSSPRTTTANHDKQMQHSLAINVGTEIEEQNTHGSAINDGAGIEEQHVHKSTINDGAEIKEQYVRGSAINDDTKIEAIRVNTHPKMTRNKYGVFKPKIYLGTDDDYVPCSVLEALKSPNWKAVVLEENPDGTIHRYKAHLVAKGFSQILGYDFRDTFSPVVRFNTLNVILSLVVTNNWTLRQVDVNNAFLNGHSSARIDKVVRLLSDKFSLKDLGKLSCFLGIEVKRTNGHSVHACSTKVAYGCSQRILRYLVGTMNFGLVFTADENDVKVVAFADVDWGGSLNDRRSISGHSVFIGNNLVAWSSKKQKSMSCSTMEVEYKSVADTATDVVWVGALLSELVVCQKEETVIWCDNTSAVALSANLVYHAHTKHVDLDIYFMREKVAAKLMRVNYVPAAHQITYGLTKPLARNAFEEFRANWNRKKMHANRDLIIGYLKNKLKFRGLDRITSPPHANYLYSVEFGVGVEIDMVMVPFSYTEFIDDFTYQDKHIIPMSRMDDAGKRILRVKFILGMFENLIADTGLVNQLGNQKNSKSADKSLLPLPKKTTKILVAGSHAENLGYQCGCRTITWKGLSGNILTSVGGPSYAKTFSDSLNLTIPKPVPSTSSNVCRAVKCVSIVISGRLVVIQPYLSTIDALVPAWRDKVLPICCSVSIDSRGSLKGHGLRRWTNSL</sequence>
<feature type="domain" description="Reverse transcriptase Ty1/copia-type" evidence="8">
    <location>
        <begin position="717"/>
        <end position="778"/>
    </location>
</feature>
<keyword evidence="6" id="KW-0326">Glycosidase</keyword>
<dbReference type="AlphaFoldDB" id="A0A6A2X329"/>
<dbReference type="EMBL" id="VEPZ02001534">
    <property type="protein sequence ID" value="KAE8669118.1"/>
    <property type="molecule type" value="Genomic_DNA"/>
</dbReference>
<evidence type="ECO:0000256" key="3">
    <source>
        <dbReference type="ARBA" id="ARBA00012744"/>
    </source>
</evidence>
<reference evidence="9" key="1">
    <citation type="submission" date="2019-09" db="EMBL/GenBank/DDBJ databases">
        <title>Draft genome information of white flower Hibiscus syriacus.</title>
        <authorList>
            <person name="Kim Y.-M."/>
        </authorList>
    </citation>
    <scope>NUCLEOTIDE SEQUENCE [LARGE SCALE GENOMIC DNA]</scope>
    <source>
        <strain evidence="9">YM2019G1</strain>
    </source>
</reference>
<feature type="compositionally biased region" description="Low complexity" evidence="7">
    <location>
        <begin position="578"/>
        <end position="588"/>
    </location>
</feature>
<comment type="catalytic activity">
    <reaction evidence="1">
        <text>Hydrolysis of terminal, non-reducing beta-D-glucosyl residues with release of beta-D-glucose.</text>
        <dbReference type="EC" id="3.2.1.21"/>
    </reaction>
</comment>
<evidence type="ECO:0000256" key="2">
    <source>
        <dbReference type="ARBA" id="ARBA00005336"/>
    </source>
</evidence>
<evidence type="ECO:0000256" key="5">
    <source>
        <dbReference type="ARBA" id="ARBA00022801"/>
    </source>
</evidence>
<dbReference type="SUPFAM" id="SSF51445">
    <property type="entry name" value="(Trans)glycosidases"/>
    <property type="match status" value="1"/>
</dbReference>
<dbReference type="InterPro" id="IPR013103">
    <property type="entry name" value="RVT_2"/>
</dbReference>
<dbReference type="InterPro" id="IPR036881">
    <property type="entry name" value="Glyco_hydro_3_C_sf"/>
</dbReference>
<dbReference type="PANTHER" id="PTHR30620">
    <property type="entry name" value="PERIPLASMIC BETA-GLUCOSIDASE-RELATED"/>
    <property type="match status" value="1"/>
</dbReference>
<gene>
    <name evidence="9" type="ORF">F3Y22_tig00112255pilonHSYRG00073</name>
</gene>
<dbReference type="InterPro" id="IPR036962">
    <property type="entry name" value="Glyco_hydro_3_N_sf"/>
</dbReference>
<dbReference type="CDD" id="cd09272">
    <property type="entry name" value="RNase_HI_RT_Ty1"/>
    <property type="match status" value="1"/>
</dbReference>
<dbReference type="Pfam" id="PF14223">
    <property type="entry name" value="Retrotran_gag_2"/>
    <property type="match status" value="1"/>
</dbReference>
<evidence type="ECO:0000313" key="9">
    <source>
        <dbReference type="EMBL" id="KAE8669118.1"/>
    </source>
</evidence>